<dbReference type="RefSeq" id="WP_041887412.1">
    <property type="nucleotide sequence ID" value="NZ_JXRA01000200.1"/>
</dbReference>
<gene>
    <name evidence="1" type="ORF">TH53_26355</name>
</gene>
<feature type="non-terminal residue" evidence="1">
    <location>
        <position position="1"/>
    </location>
</feature>
<dbReference type="Proteomes" id="UP000032049">
    <property type="component" value="Unassembled WGS sequence"/>
</dbReference>
<sequence length="96" mass="11161">GGRSKLLPVKDGGWQRYGWSKAPIDSSFKEVIYMPLSYYDGNKKLEIVLQQVKKSLERADVYYAFYYKSDRSNPQSVQLFVVDIRSRELYAIDIAI</sequence>
<reference evidence="1 2" key="1">
    <citation type="submission" date="2015-01" db="EMBL/GenBank/DDBJ databases">
        <title>Draft genome sequence of Pedobacter sp. NL19 isolated from sludge of an effluent treatment pond in an abandoned uranium mine.</title>
        <authorList>
            <person name="Santos T."/>
            <person name="Caetano T."/>
            <person name="Covas C."/>
            <person name="Cruz A."/>
            <person name="Mendo S."/>
        </authorList>
    </citation>
    <scope>NUCLEOTIDE SEQUENCE [LARGE SCALE GENOMIC DNA]</scope>
    <source>
        <strain evidence="1 2">NL19</strain>
    </source>
</reference>
<accession>A0A0D0GB08</accession>
<proteinExistence type="predicted"/>
<comment type="caution">
    <text evidence="1">The sequence shown here is derived from an EMBL/GenBank/DDBJ whole genome shotgun (WGS) entry which is preliminary data.</text>
</comment>
<organism evidence="1 2">
    <name type="scientific">Pedobacter lusitanus</name>
    <dbReference type="NCBI Taxonomy" id="1503925"/>
    <lineage>
        <taxon>Bacteria</taxon>
        <taxon>Pseudomonadati</taxon>
        <taxon>Bacteroidota</taxon>
        <taxon>Sphingobacteriia</taxon>
        <taxon>Sphingobacteriales</taxon>
        <taxon>Sphingobacteriaceae</taxon>
        <taxon>Pedobacter</taxon>
    </lineage>
</organism>
<name>A0A0D0GB08_9SPHI</name>
<protein>
    <submittedName>
        <fullName evidence="1">Uncharacterized protein</fullName>
    </submittedName>
</protein>
<dbReference type="AlphaFoldDB" id="A0A0D0GB08"/>
<dbReference type="EMBL" id="JXRA01000200">
    <property type="protein sequence ID" value="KIO74457.1"/>
    <property type="molecule type" value="Genomic_DNA"/>
</dbReference>
<evidence type="ECO:0000313" key="2">
    <source>
        <dbReference type="Proteomes" id="UP000032049"/>
    </source>
</evidence>
<keyword evidence="2" id="KW-1185">Reference proteome</keyword>
<evidence type="ECO:0000313" key="1">
    <source>
        <dbReference type="EMBL" id="KIO74457.1"/>
    </source>
</evidence>